<dbReference type="PROSITE" id="PS50887">
    <property type="entry name" value="GGDEF"/>
    <property type="match status" value="1"/>
</dbReference>
<dbReference type="Pfam" id="PF00990">
    <property type="entry name" value="GGDEF"/>
    <property type="match status" value="1"/>
</dbReference>
<name>A0ABV0KVN9_9GAMM</name>
<sequence>MSKKWYGLIIAFLVLDLDNLKQINDQFGHAGGDTVLIEFSRILLGVVKKTWLLA</sequence>
<dbReference type="GO" id="GO:0052621">
    <property type="term" value="F:diguanylate cyclase activity"/>
    <property type="evidence" value="ECO:0007669"/>
    <property type="project" value="UniProtKB-EC"/>
</dbReference>
<dbReference type="InterPro" id="IPR029787">
    <property type="entry name" value="Nucleotide_cyclase"/>
</dbReference>
<dbReference type="InterPro" id="IPR000160">
    <property type="entry name" value="GGDEF_dom"/>
</dbReference>
<evidence type="ECO:0000256" key="1">
    <source>
        <dbReference type="ARBA" id="ARBA00012528"/>
    </source>
</evidence>
<dbReference type="Proteomes" id="UP001471651">
    <property type="component" value="Unassembled WGS sequence"/>
</dbReference>
<keyword evidence="4" id="KW-0548">Nucleotidyltransferase</keyword>
<dbReference type="EMBL" id="JBDYKN010000001">
    <property type="protein sequence ID" value="MEP7728254.1"/>
    <property type="molecule type" value="Genomic_DNA"/>
</dbReference>
<keyword evidence="4" id="KW-0808">Transferase</keyword>
<feature type="domain" description="GGDEF" evidence="3">
    <location>
        <begin position="8"/>
        <end position="54"/>
    </location>
</feature>
<reference evidence="4 5" key="1">
    <citation type="submission" date="2024-05" db="EMBL/GenBank/DDBJ databases">
        <authorList>
            <person name="Busch G.E."/>
            <person name="Sharma I."/>
        </authorList>
    </citation>
    <scope>NUCLEOTIDE SEQUENCE [LARGE SCALE GENOMIC DNA]</scope>
    <source>
        <strain evidence="4 5">23GB23</strain>
    </source>
</reference>
<comment type="catalytic activity">
    <reaction evidence="2">
        <text>2 GTP = 3',3'-c-di-GMP + 2 diphosphate</text>
        <dbReference type="Rhea" id="RHEA:24898"/>
        <dbReference type="ChEBI" id="CHEBI:33019"/>
        <dbReference type="ChEBI" id="CHEBI:37565"/>
        <dbReference type="ChEBI" id="CHEBI:58805"/>
        <dbReference type="EC" id="2.7.7.65"/>
    </reaction>
</comment>
<gene>
    <name evidence="4" type="ORF">ABKW32_02260</name>
</gene>
<dbReference type="EC" id="2.7.7.65" evidence="1"/>
<evidence type="ECO:0000313" key="5">
    <source>
        <dbReference type="Proteomes" id="UP001471651"/>
    </source>
</evidence>
<dbReference type="Gene3D" id="3.30.70.270">
    <property type="match status" value="1"/>
</dbReference>
<dbReference type="InterPro" id="IPR043128">
    <property type="entry name" value="Rev_trsase/Diguanyl_cyclase"/>
</dbReference>
<accession>A0ABV0KVN9</accession>
<comment type="caution">
    <text evidence="4">The sequence shown here is derived from an EMBL/GenBank/DDBJ whole genome shotgun (WGS) entry which is preliminary data.</text>
</comment>
<evidence type="ECO:0000256" key="2">
    <source>
        <dbReference type="ARBA" id="ARBA00034247"/>
    </source>
</evidence>
<protein>
    <recommendedName>
        <fullName evidence="1">diguanylate cyclase</fullName>
        <ecNumber evidence="1">2.7.7.65</ecNumber>
    </recommendedName>
</protein>
<dbReference type="InterPro" id="IPR050469">
    <property type="entry name" value="Diguanylate_Cyclase"/>
</dbReference>
<dbReference type="NCBIfam" id="TIGR00254">
    <property type="entry name" value="GGDEF"/>
    <property type="match status" value="1"/>
</dbReference>
<evidence type="ECO:0000259" key="3">
    <source>
        <dbReference type="PROSITE" id="PS50887"/>
    </source>
</evidence>
<dbReference type="PANTHER" id="PTHR45138:SF9">
    <property type="entry name" value="DIGUANYLATE CYCLASE DGCM-RELATED"/>
    <property type="match status" value="1"/>
</dbReference>
<dbReference type="PANTHER" id="PTHR45138">
    <property type="entry name" value="REGULATORY COMPONENTS OF SENSORY TRANSDUCTION SYSTEM"/>
    <property type="match status" value="1"/>
</dbReference>
<dbReference type="RefSeq" id="WP_348575968.1">
    <property type="nucleotide sequence ID" value="NZ_JBDYKN010000001.1"/>
</dbReference>
<proteinExistence type="predicted"/>
<evidence type="ECO:0000313" key="4">
    <source>
        <dbReference type="EMBL" id="MEP7728254.1"/>
    </source>
</evidence>
<dbReference type="SUPFAM" id="SSF55073">
    <property type="entry name" value="Nucleotide cyclase"/>
    <property type="match status" value="1"/>
</dbReference>
<organism evidence="4 5">
    <name type="scientific">Marinomonas primoryensis</name>
    <dbReference type="NCBI Taxonomy" id="178399"/>
    <lineage>
        <taxon>Bacteria</taxon>
        <taxon>Pseudomonadati</taxon>
        <taxon>Pseudomonadota</taxon>
        <taxon>Gammaproteobacteria</taxon>
        <taxon>Oceanospirillales</taxon>
        <taxon>Oceanospirillaceae</taxon>
        <taxon>Marinomonas</taxon>
    </lineage>
</organism>
<keyword evidence="5" id="KW-1185">Reference proteome</keyword>